<proteinExistence type="predicted"/>
<dbReference type="AlphaFoldDB" id="A0A7C9DYE0"/>
<reference evidence="1" key="1">
    <citation type="journal article" date="2013" name="J. Plant Res.">
        <title>Effect of fungi and light on seed germination of three Opuntia species from semiarid lands of central Mexico.</title>
        <authorList>
            <person name="Delgado-Sanchez P."/>
            <person name="Jimenez-Bremont J.F."/>
            <person name="Guerrero-Gonzalez Mde L."/>
            <person name="Flores J."/>
        </authorList>
    </citation>
    <scope>NUCLEOTIDE SEQUENCE</scope>
    <source>
        <tissue evidence="1">Cladode</tissue>
    </source>
</reference>
<evidence type="ECO:0000313" key="1">
    <source>
        <dbReference type="EMBL" id="MBA4649688.1"/>
    </source>
</evidence>
<reference evidence="1" key="2">
    <citation type="submission" date="2020-07" db="EMBL/GenBank/DDBJ databases">
        <authorList>
            <person name="Vera ALvarez R."/>
            <person name="Arias-Moreno D.M."/>
            <person name="Jimenez-Jacinto V."/>
            <person name="Jimenez-Bremont J.F."/>
            <person name="Swaminathan K."/>
            <person name="Moose S.P."/>
            <person name="Guerrero-Gonzalez M.L."/>
            <person name="Marino-Ramirez L."/>
            <person name="Landsman D."/>
            <person name="Rodriguez-Kessler M."/>
            <person name="Delgado-Sanchez P."/>
        </authorList>
    </citation>
    <scope>NUCLEOTIDE SEQUENCE</scope>
    <source>
        <tissue evidence="1">Cladode</tissue>
    </source>
</reference>
<sequence>MTSFFTSTPKGHEMNKSYKSIENMPSLLPRTILWYSWLCKLQAKHIINPNTQTVYNSGHFKFRPKLMRYPGIQRDTALESTNLIFTYKFRRYKQFQHTDRATSVVNTSTLVFPFLMRKIMISLFAHLDVPRTNPKP</sequence>
<dbReference type="EMBL" id="GISG01161619">
    <property type="protein sequence ID" value="MBA4649688.1"/>
    <property type="molecule type" value="Transcribed_RNA"/>
</dbReference>
<protein>
    <submittedName>
        <fullName evidence="1">Uncharacterized protein</fullName>
    </submittedName>
</protein>
<accession>A0A7C9DYE0</accession>
<name>A0A7C9DYE0_OPUST</name>
<organism evidence="1">
    <name type="scientific">Opuntia streptacantha</name>
    <name type="common">Prickly pear cactus</name>
    <name type="synonym">Opuntia cardona</name>
    <dbReference type="NCBI Taxonomy" id="393608"/>
    <lineage>
        <taxon>Eukaryota</taxon>
        <taxon>Viridiplantae</taxon>
        <taxon>Streptophyta</taxon>
        <taxon>Embryophyta</taxon>
        <taxon>Tracheophyta</taxon>
        <taxon>Spermatophyta</taxon>
        <taxon>Magnoliopsida</taxon>
        <taxon>eudicotyledons</taxon>
        <taxon>Gunneridae</taxon>
        <taxon>Pentapetalae</taxon>
        <taxon>Caryophyllales</taxon>
        <taxon>Cactineae</taxon>
        <taxon>Cactaceae</taxon>
        <taxon>Opuntioideae</taxon>
        <taxon>Opuntia</taxon>
    </lineage>
</organism>